<keyword evidence="4" id="KW-0336">GPI-anchor</keyword>
<evidence type="ECO:0000256" key="3">
    <source>
        <dbReference type="ARBA" id="ARBA00022475"/>
    </source>
</evidence>
<dbReference type="AlphaFoldDB" id="A0A1J0R6Z2"/>
<evidence type="ECO:0000256" key="5">
    <source>
        <dbReference type="ARBA" id="ARBA00022729"/>
    </source>
</evidence>
<evidence type="ECO:0000256" key="7">
    <source>
        <dbReference type="ARBA" id="ARBA00023180"/>
    </source>
</evidence>
<evidence type="ECO:0000256" key="1">
    <source>
        <dbReference type="ARBA" id="ARBA00002523"/>
    </source>
</evidence>
<keyword evidence="6" id="KW-0472">Membrane</keyword>
<evidence type="ECO:0000256" key="8">
    <source>
        <dbReference type="ARBA" id="ARBA00023288"/>
    </source>
</evidence>
<protein>
    <submittedName>
        <fullName evidence="11">Variant surface glycoprotein 1125.1430</fullName>
    </submittedName>
</protein>
<evidence type="ECO:0000259" key="10">
    <source>
        <dbReference type="Pfam" id="PF13206"/>
    </source>
</evidence>
<evidence type="ECO:0000256" key="6">
    <source>
        <dbReference type="ARBA" id="ARBA00023136"/>
    </source>
</evidence>
<evidence type="ECO:0000313" key="11">
    <source>
        <dbReference type="EMBL" id="APD73638.1"/>
    </source>
</evidence>
<dbReference type="Pfam" id="PF13206">
    <property type="entry name" value="VSG_B"/>
    <property type="match status" value="1"/>
</dbReference>
<reference evidence="11" key="1">
    <citation type="submission" date="2016-08" db="EMBL/GenBank/DDBJ databases">
        <title>VSG repertoire of Trypanosoma brucei EATRO 1125.</title>
        <authorList>
            <person name="Cross G.A."/>
        </authorList>
    </citation>
    <scope>NUCLEOTIDE SEQUENCE</scope>
    <source>
        <strain evidence="11">EATRO 1125</strain>
    </source>
</reference>
<keyword evidence="7" id="KW-0325">Glycoprotein</keyword>
<keyword evidence="5 9" id="KW-0732">Signal</keyword>
<proteinExistence type="predicted"/>
<dbReference type="GO" id="GO:0098552">
    <property type="term" value="C:side of membrane"/>
    <property type="evidence" value="ECO:0007669"/>
    <property type="project" value="UniProtKB-KW"/>
</dbReference>
<comment type="subcellular location">
    <subcellularLocation>
        <location evidence="2">Cell membrane</location>
        <topology evidence="2">Lipid-anchor</topology>
        <topology evidence="2">GPI-anchor</topology>
    </subcellularLocation>
</comment>
<dbReference type="EMBL" id="KX699682">
    <property type="protein sequence ID" value="APD73638.1"/>
    <property type="molecule type" value="Genomic_DNA"/>
</dbReference>
<sequence>MYSTLTIALLTLALLRQAYQAPKDHKNAADLQVLCDLMNLAKGSIAAPTLEQIPESALDDLERINISLADLKWRSTLAAKAKDKKKDSQDCKSGADKEVCKAHYSRWEDHNIAVLEDTKGQKFPKISNDKLETTLGRSIAIAVSGLTAKAQAIRQDFNTVIGAPETPSHDKIRNLLAKSAYGAEASASSADKGCKVALGSTRASACRLPSGATAVCETLICLCGRDSAQDKELCGAVASPSNAADPWSADQRDKKWAAVRTVCDAQAAPKLTASYVRQTLAMALTRIKHCGDGGSNEALVLGTAHTDCSCQSQSAVGCVNLATAQYKAAAPAAGTIKWASLITQAADTLQELE</sequence>
<keyword evidence="3" id="KW-1003">Cell membrane</keyword>
<evidence type="ECO:0000256" key="4">
    <source>
        <dbReference type="ARBA" id="ARBA00022622"/>
    </source>
</evidence>
<feature type="chain" id="PRO_5012362428" evidence="9">
    <location>
        <begin position="21"/>
        <end position="353"/>
    </location>
</feature>
<accession>A0A1J0R6Z2</accession>
<keyword evidence="8" id="KW-0449">Lipoprotein</keyword>
<organism evidence="11">
    <name type="scientific">Trypanosoma brucei</name>
    <dbReference type="NCBI Taxonomy" id="5691"/>
    <lineage>
        <taxon>Eukaryota</taxon>
        <taxon>Discoba</taxon>
        <taxon>Euglenozoa</taxon>
        <taxon>Kinetoplastea</taxon>
        <taxon>Metakinetoplastina</taxon>
        <taxon>Trypanosomatida</taxon>
        <taxon>Trypanosomatidae</taxon>
        <taxon>Trypanosoma</taxon>
    </lineage>
</organism>
<feature type="domain" description="Trypanosome variant surface glycoprotein B-type N-terminal" evidence="10">
    <location>
        <begin position="11"/>
        <end position="353"/>
    </location>
</feature>
<comment type="function">
    <text evidence="1">VSG forms a coat on the surface of the parasite. The trypanosome evades the immune response of the host by expressing a series of antigenically distinct VSGs from an estimated 1000 VSG genes.</text>
</comment>
<name>A0A1J0R6Z2_9TRYP</name>
<dbReference type="GO" id="GO:0005886">
    <property type="term" value="C:plasma membrane"/>
    <property type="evidence" value="ECO:0007669"/>
    <property type="project" value="UniProtKB-SubCell"/>
</dbReference>
<evidence type="ECO:0000256" key="9">
    <source>
        <dbReference type="SAM" id="SignalP"/>
    </source>
</evidence>
<dbReference type="InterPro" id="IPR025932">
    <property type="entry name" value="Trypano_VSG_B_N_dom"/>
</dbReference>
<feature type="signal peptide" evidence="9">
    <location>
        <begin position="1"/>
        <end position="20"/>
    </location>
</feature>
<evidence type="ECO:0000256" key="2">
    <source>
        <dbReference type="ARBA" id="ARBA00004609"/>
    </source>
</evidence>
<dbReference type="VEuPathDB" id="TriTrypDB:Tb427_000438800"/>